<sequence length="306" mass="33144">MTFGGQPTGSPAPAAAGDLIKDSNTQSFMQDVIEASRQQPVIVDFWAPWCGPCKQLGPALEKVVKAANGKVRMVKINVDENQQLAQQMRIQSIPAVYAFVNGQPVDGFMGALPEGQIKQFVDRLGGQGSMAEEIEAVLADARALEAEKDHQHAAQLFAQLLQVDRENVGAIAGLVRCEMALGDLENAQKTLALVPPAKAGDPEVLSVKAQLELALNPVDTSEIGALKAKVEANPDDFQARLELAVLLNGANEREAATDQLIYVIKKMRAWNDEAARKQLVKFFEAWGPKDEFTLAGRRKLSSVLFS</sequence>
<evidence type="ECO:0000256" key="6">
    <source>
        <dbReference type="NCBIfam" id="TIGR01068"/>
    </source>
</evidence>
<dbReference type="PANTHER" id="PTHR45663:SF11">
    <property type="entry name" value="GEO12009P1"/>
    <property type="match status" value="1"/>
</dbReference>
<dbReference type="Pfam" id="PF14559">
    <property type="entry name" value="TPR_19"/>
    <property type="match status" value="1"/>
</dbReference>
<dbReference type="GO" id="GO:0045454">
    <property type="term" value="P:cell redox homeostasis"/>
    <property type="evidence" value="ECO:0007669"/>
    <property type="project" value="TreeGrafter"/>
</dbReference>
<dbReference type="InterPro" id="IPR011990">
    <property type="entry name" value="TPR-like_helical_dom_sf"/>
</dbReference>
<gene>
    <name evidence="8" type="primary">trxA</name>
    <name evidence="8" type="ORF">DK847_08230</name>
</gene>
<dbReference type="Pfam" id="PF00085">
    <property type="entry name" value="Thioredoxin"/>
    <property type="match status" value="1"/>
</dbReference>
<keyword evidence="2" id="KW-0813">Transport</keyword>
<proteinExistence type="inferred from homology"/>
<dbReference type="InterPro" id="IPR017937">
    <property type="entry name" value="Thioredoxin_CS"/>
</dbReference>
<keyword evidence="5" id="KW-0676">Redox-active center</keyword>
<evidence type="ECO:0000313" key="8">
    <source>
        <dbReference type="EMBL" id="PZF77588.1"/>
    </source>
</evidence>
<dbReference type="AlphaFoldDB" id="A0A2W2BBP7"/>
<dbReference type="NCBIfam" id="TIGR01068">
    <property type="entry name" value="thioredoxin"/>
    <property type="match status" value="1"/>
</dbReference>
<dbReference type="InterPro" id="IPR005746">
    <property type="entry name" value="Thioredoxin"/>
</dbReference>
<dbReference type="GO" id="GO:0005829">
    <property type="term" value="C:cytosol"/>
    <property type="evidence" value="ECO:0007669"/>
    <property type="project" value="TreeGrafter"/>
</dbReference>
<accession>A0A2W2BBP7</accession>
<comment type="caution">
    <text evidence="8">The sequence shown here is derived from an EMBL/GenBank/DDBJ whole genome shotgun (WGS) entry which is preliminary data.</text>
</comment>
<evidence type="ECO:0000259" key="7">
    <source>
        <dbReference type="PROSITE" id="PS51352"/>
    </source>
</evidence>
<dbReference type="InterPro" id="IPR013766">
    <property type="entry name" value="Thioredoxin_domain"/>
</dbReference>
<feature type="domain" description="Thioredoxin" evidence="7">
    <location>
        <begin position="6"/>
        <end position="126"/>
    </location>
</feature>
<dbReference type="Gene3D" id="1.25.40.10">
    <property type="entry name" value="Tetratricopeptide repeat domain"/>
    <property type="match status" value="2"/>
</dbReference>
<dbReference type="Pfam" id="PF14561">
    <property type="entry name" value="TPR_20"/>
    <property type="match status" value="1"/>
</dbReference>
<name>A0A2W2BBP7_9HYPH</name>
<dbReference type="RefSeq" id="WP_111198141.1">
    <property type="nucleotide sequence ID" value="NZ_QKVK01000003.1"/>
</dbReference>
<dbReference type="GO" id="GO:0006950">
    <property type="term" value="P:response to stress"/>
    <property type="evidence" value="ECO:0007669"/>
    <property type="project" value="UniProtKB-ARBA"/>
</dbReference>
<dbReference type="PROSITE" id="PS51352">
    <property type="entry name" value="THIOREDOXIN_2"/>
    <property type="match status" value="1"/>
</dbReference>
<evidence type="ECO:0000256" key="4">
    <source>
        <dbReference type="ARBA" id="ARBA00023157"/>
    </source>
</evidence>
<dbReference type="SUPFAM" id="SSF48452">
    <property type="entry name" value="TPR-like"/>
    <property type="match status" value="1"/>
</dbReference>
<dbReference type="Proteomes" id="UP000248795">
    <property type="component" value="Unassembled WGS sequence"/>
</dbReference>
<organism evidence="8 9">
    <name type="scientific">Aestuariivirga litoralis</name>
    <dbReference type="NCBI Taxonomy" id="2650924"/>
    <lineage>
        <taxon>Bacteria</taxon>
        <taxon>Pseudomonadati</taxon>
        <taxon>Pseudomonadota</taxon>
        <taxon>Alphaproteobacteria</taxon>
        <taxon>Hyphomicrobiales</taxon>
        <taxon>Aestuariivirgaceae</taxon>
        <taxon>Aestuariivirga</taxon>
    </lineage>
</organism>
<dbReference type="PROSITE" id="PS00194">
    <property type="entry name" value="THIOREDOXIN_1"/>
    <property type="match status" value="1"/>
</dbReference>
<evidence type="ECO:0000256" key="3">
    <source>
        <dbReference type="ARBA" id="ARBA00022982"/>
    </source>
</evidence>
<reference evidence="9" key="1">
    <citation type="submission" date="2018-06" db="EMBL/GenBank/DDBJ databases">
        <title>Aestuariibacter litoralis strain KCTC 52945T.</title>
        <authorList>
            <person name="Li X."/>
            <person name="Salam N."/>
            <person name="Li J.-L."/>
            <person name="Chen Y.-M."/>
            <person name="Yang Z.-W."/>
            <person name="Zhang L.-Y."/>
            <person name="Han M.-X."/>
            <person name="Xiao M."/>
            <person name="Li W.-J."/>
        </authorList>
    </citation>
    <scope>NUCLEOTIDE SEQUENCE [LARGE SCALE GENOMIC DNA]</scope>
    <source>
        <strain evidence="9">KCTC 52945</strain>
    </source>
</reference>
<keyword evidence="4" id="KW-1015">Disulfide bond</keyword>
<dbReference type="FunFam" id="3.40.30.10:FF:000001">
    <property type="entry name" value="Thioredoxin"/>
    <property type="match status" value="1"/>
</dbReference>
<comment type="similarity">
    <text evidence="1">Belongs to the thioredoxin family.</text>
</comment>
<protein>
    <recommendedName>
        <fullName evidence="6">Thioredoxin</fullName>
    </recommendedName>
</protein>
<evidence type="ECO:0000313" key="9">
    <source>
        <dbReference type="Proteomes" id="UP000248795"/>
    </source>
</evidence>
<keyword evidence="3" id="KW-0249">Electron transport</keyword>
<evidence type="ECO:0000256" key="2">
    <source>
        <dbReference type="ARBA" id="ARBA00022448"/>
    </source>
</evidence>
<dbReference type="EMBL" id="QKVK01000003">
    <property type="protein sequence ID" value="PZF77588.1"/>
    <property type="molecule type" value="Genomic_DNA"/>
</dbReference>
<dbReference type="CDD" id="cd02956">
    <property type="entry name" value="ybbN"/>
    <property type="match status" value="1"/>
</dbReference>
<dbReference type="SUPFAM" id="SSF52833">
    <property type="entry name" value="Thioredoxin-like"/>
    <property type="match status" value="1"/>
</dbReference>
<dbReference type="PRINTS" id="PR00421">
    <property type="entry name" value="THIOREDOXIN"/>
</dbReference>
<evidence type="ECO:0000256" key="1">
    <source>
        <dbReference type="ARBA" id="ARBA00008987"/>
    </source>
</evidence>
<dbReference type="GO" id="GO:0015035">
    <property type="term" value="F:protein-disulfide reductase activity"/>
    <property type="evidence" value="ECO:0007669"/>
    <property type="project" value="UniProtKB-UniRule"/>
</dbReference>
<dbReference type="PANTHER" id="PTHR45663">
    <property type="entry name" value="GEO12009P1"/>
    <property type="match status" value="1"/>
</dbReference>
<dbReference type="InterPro" id="IPR036249">
    <property type="entry name" value="Thioredoxin-like_sf"/>
</dbReference>
<evidence type="ECO:0000256" key="5">
    <source>
        <dbReference type="ARBA" id="ARBA00023284"/>
    </source>
</evidence>
<dbReference type="Gene3D" id="3.40.30.10">
    <property type="entry name" value="Glutaredoxin"/>
    <property type="match status" value="1"/>
</dbReference>
<keyword evidence="9" id="KW-1185">Reference proteome</keyword>